<dbReference type="RefSeq" id="WP_067558851.1">
    <property type="nucleotide sequence ID" value="NZ_LPXN01000141.1"/>
</dbReference>
<dbReference type="OrthoDB" id="9780267at2"/>
<organism evidence="2 3">
    <name type="scientific">Oceanibaculum pacificum</name>
    <dbReference type="NCBI Taxonomy" id="580166"/>
    <lineage>
        <taxon>Bacteria</taxon>
        <taxon>Pseudomonadati</taxon>
        <taxon>Pseudomonadota</taxon>
        <taxon>Alphaproteobacteria</taxon>
        <taxon>Rhodospirillales</taxon>
        <taxon>Oceanibaculaceae</taxon>
        <taxon>Oceanibaculum</taxon>
    </lineage>
</organism>
<feature type="transmembrane region" description="Helical" evidence="1">
    <location>
        <begin position="69"/>
        <end position="102"/>
    </location>
</feature>
<comment type="caution">
    <text evidence="2">The sequence shown here is derived from an EMBL/GenBank/DDBJ whole genome shotgun (WGS) entry which is preliminary data.</text>
</comment>
<gene>
    <name evidence="2" type="ORF">AUP43_12660</name>
</gene>
<evidence type="ECO:0000313" key="2">
    <source>
        <dbReference type="EMBL" id="KZD03720.1"/>
    </source>
</evidence>
<sequence>MSDPASQPPQKARPRRRIGLANRLRAYFFAGVLVTAPISLTIYIAWLLIDLIDSRITPLIPLKYHPETYLPFSIPGIGVLVLVILMTLIGALTAGFLGRLVIRAGEAIVNRLPVVRSLYGALKQIMETVLAQKSNAFRQVVLFEYPRPNCWALGFVSGATTGEVQEKVNAAEVINVFVPTTPNPTSGFLLFIPKSDLVYLDMSIEEGIKMVVSGGIIAPPWPKKPNGEPALLPVAVAADQPERK</sequence>
<protein>
    <recommendedName>
        <fullName evidence="4">DUF502 domain-containing protein</fullName>
    </recommendedName>
</protein>
<dbReference type="Proteomes" id="UP000076400">
    <property type="component" value="Unassembled WGS sequence"/>
</dbReference>
<dbReference type="PANTHER" id="PTHR31876">
    <property type="entry name" value="COV-LIKE PROTEIN 1"/>
    <property type="match status" value="1"/>
</dbReference>
<keyword evidence="1" id="KW-0812">Transmembrane</keyword>
<dbReference type="EMBL" id="LPXN01000141">
    <property type="protein sequence ID" value="KZD03720.1"/>
    <property type="molecule type" value="Genomic_DNA"/>
</dbReference>
<keyword evidence="1" id="KW-0472">Membrane</keyword>
<name>A0A154VR51_9PROT</name>
<evidence type="ECO:0000256" key="1">
    <source>
        <dbReference type="SAM" id="Phobius"/>
    </source>
</evidence>
<reference evidence="2 3" key="1">
    <citation type="submission" date="2015-12" db="EMBL/GenBank/DDBJ databases">
        <title>Genome sequence of Oceanibaculum pacificum MCCC 1A02656.</title>
        <authorList>
            <person name="Lu L."/>
            <person name="Lai Q."/>
            <person name="Shao Z."/>
            <person name="Qian P."/>
        </authorList>
    </citation>
    <scope>NUCLEOTIDE SEQUENCE [LARGE SCALE GENOMIC DNA]</scope>
    <source>
        <strain evidence="2 3">MCCC 1A02656</strain>
    </source>
</reference>
<dbReference type="InterPro" id="IPR007462">
    <property type="entry name" value="COV1-like"/>
</dbReference>
<dbReference type="Pfam" id="PF04367">
    <property type="entry name" value="DUF502"/>
    <property type="match status" value="1"/>
</dbReference>
<keyword evidence="1" id="KW-1133">Transmembrane helix</keyword>
<dbReference type="AlphaFoldDB" id="A0A154VR51"/>
<proteinExistence type="predicted"/>
<evidence type="ECO:0008006" key="4">
    <source>
        <dbReference type="Google" id="ProtNLM"/>
    </source>
</evidence>
<dbReference type="PANTHER" id="PTHR31876:SF26">
    <property type="entry name" value="PROTEIN LIKE COV 2"/>
    <property type="match status" value="1"/>
</dbReference>
<evidence type="ECO:0000313" key="3">
    <source>
        <dbReference type="Proteomes" id="UP000076400"/>
    </source>
</evidence>
<dbReference type="STRING" id="580166.AUP43_12660"/>
<accession>A0A154VR51</accession>
<feature type="transmembrane region" description="Helical" evidence="1">
    <location>
        <begin position="26"/>
        <end position="49"/>
    </location>
</feature>
<keyword evidence="3" id="KW-1185">Reference proteome</keyword>